<dbReference type="EMBL" id="CAMGYJ010000008">
    <property type="protein sequence ID" value="CAI0462589.1"/>
    <property type="molecule type" value="Genomic_DNA"/>
</dbReference>
<accession>A0AAV0NWA6</accession>
<evidence type="ECO:0000313" key="1">
    <source>
        <dbReference type="EMBL" id="CAI0462589.1"/>
    </source>
</evidence>
<keyword evidence="2" id="KW-1185">Reference proteome</keyword>
<sequence length="26" mass="2714">MRLGDLATRNFLNCSGKSETSVTAAA</sequence>
<proteinExistence type="predicted"/>
<reference evidence="1" key="1">
    <citation type="submission" date="2022-08" db="EMBL/GenBank/DDBJ databases">
        <authorList>
            <person name="Gutierrez-Valencia J."/>
        </authorList>
    </citation>
    <scope>NUCLEOTIDE SEQUENCE</scope>
</reference>
<evidence type="ECO:0000313" key="2">
    <source>
        <dbReference type="Proteomes" id="UP001154282"/>
    </source>
</evidence>
<dbReference type="AlphaFoldDB" id="A0AAV0NWA6"/>
<dbReference type="Proteomes" id="UP001154282">
    <property type="component" value="Unassembled WGS sequence"/>
</dbReference>
<name>A0AAV0NWA6_9ROSI</name>
<protein>
    <submittedName>
        <fullName evidence="1">Uncharacterized protein</fullName>
    </submittedName>
</protein>
<comment type="caution">
    <text evidence="1">The sequence shown here is derived from an EMBL/GenBank/DDBJ whole genome shotgun (WGS) entry which is preliminary data.</text>
</comment>
<organism evidence="1 2">
    <name type="scientific">Linum tenue</name>
    <dbReference type="NCBI Taxonomy" id="586396"/>
    <lineage>
        <taxon>Eukaryota</taxon>
        <taxon>Viridiplantae</taxon>
        <taxon>Streptophyta</taxon>
        <taxon>Embryophyta</taxon>
        <taxon>Tracheophyta</taxon>
        <taxon>Spermatophyta</taxon>
        <taxon>Magnoliopsida</taxon>
        <taxon>eudicotyledons</taxon>
        <taxon>Gunneridae</taxon>
        <taxon>Pentapetalae</taxon>
        <taxon>rosids</taxon>
        <taxon>fabids</taxon>
        <taxon>Malpighiales</taxon>
        <taxon>Linaceae</taxon>
        <taxon>Linum</taxon>
    </lineage>
</organism>
<gene>
    <name evidence="1" type="ORF">LITE_LOCUS35419</name>
</gene>